<dbReference type="OrthoDB" id="110539at2157"/>
<gene>
    <name evidence="1" type="ORF">E2N92_13050</name>
</gene>
<accession>A0A8G1A4J4</accession>
<evidence type="ECO:0000313" key="2">
    <source>
        <dbReference type="Proteomes" id="UP000826709"/>
    </source>
</evidence>
<dbReference type="RefSeq" id="WP_220681599.1">
    <property type="nucleotide sequence ID" value="NZ_CP037968.1"/>
</dbReference>
<dbReference type="EMBL" id="CP037968">
    <property type="protein sequence ID" value="QYZ80289.1"/>
    <property type="molecule type" value="Genomic_DNA"/>
</dbReference>
<sequence length="132" mass="14706">MHAEIVIRPAAVTVLVAPREEVALAVRETNPSPLYFCGRTHPVLDVIGGMFAGDVDVWPVRDAREIILLLGEVKRQSIVVEHDPAFYAPCPECAAALGRTLRERVQRSRTTVVYLATRRDGWLDEVEEAAWS</sequence>
<organism evidence="1 2">
    <name type="scientific">Methanofollis formosanus</name>
    <dbReference type="NCBI Taxonomy" id="299308"/>
    <lineage>
        <taxon>Archaea</taxon>
        <taxon>Methanobacteriati</taxon>
        <taxon>Methanobacteriota</taxon>
        <taxon>Stenosarchaea group</taxon>
        <taxon>Methanomicrobia</taxon>
        <taxon>Methanomicrobiales</taxon>
        <taxon>Methanomicrobiaceae</taxon>
        <taxon>Methanofollis</taxon>
    </lineage>
</organism>
<reference evidence="1" key="2">
    <citation type="submission" date="2019-03" db="EMBL/GenBank/DDBJ databases">
        <authorList>
            <person name="Chen S.-C."/>
            <person name="Wu S.-Y."/>
            <person name="Lai M.-C."/>
        </authorList>
    </citation>
    <scope>NUCLEOTIDE SEQUENCE</scope>
    <source>
        <strain evidence="1">ML15</strain>
    </source>
</reference>
<proteinExistence type="predicted"/>
<evidence type="ECO:0000313" key="1">
    <source>
        <dbReference type="EMBL" id="QYZ80289.1"/>
    </source>
</evidence>
<keyword evidence="2" id="KW-1185">Reference proteome</keyword>
<dbReference type="AlphaFoldDB" id="A0A8G1A4J4"/>
<reference evidence="1" key="1">
    <citation type="journal article" date="2005" name="Int. J. Syst. Evol. Microbiol.">
        <title>Methanofollis formosanus sp. nov., isolated from a fish pond.</title>
        <authorList>
            <person name="Wu S.Y."/>
            <person name="Chen S.C."/>
            <person name="Lai M.C."/>
        </authorList>
    </citation>
    <scope>NUCLEOTIDE SEQUENCE</scope>
    <source>
        <strain evidence="1">ML15</strain>
    </source>
</reference>
<dbReference type="KEGG" id="mfk:E2N92_13050"/>
<name>A0A8G1A4J4_9EURY</name>
<protein>
    <submittedName>
        <fullName evidence="1">Uncharacterized protein</fullName>
    </submittedName>
</protein>
<dbReference type="Proteomes" id="UP000826709">
    <property type="component" value="Chromosome"/>
</dbReference>